<accession>A0A0F9H960</accession>
<sequence length="131" mass="15475">MQEDESRKRKVPQSHDAKFLLDENVTTNLRKLLISKGYDVITVQELNKRGAKNSELAELARKKNRILLTYDKDFIEFNYESDNYLILIDIHPLIDENVIPNFEKFLKSFSFEKLIENFVILKEDGIILKKK</sequence>
<dbReference type="EMBL" id="LAZR01017651">
    <property type="protein sequence ID" value="KKL99541.1"/>
    <property type="molecule type" value="Genomic_DNA"/>
</dbReference>
<protein>
    <recommendedName>
        <fullName evidence="1">DUF5615 domain-containing protein</fullName>
    </recommendedName>
</protein>
<reference evidence="2" key="1">
    <citation type="journal article" date="2015" name="Nature">
        <title>Complex archaea that bridge the gap between prokaryotes and eukaryotes.</title>
        <authorList>
            <person name="Spang A."/>
            <person name="Saw J.H."/>
            <person name="Jorgensen S.L."/>
            <person name="Zaremba-Niedzwiedzka K."/>
            <person name="Martijn J."/>
            <person name="Lind A.E."/>
            <person name="van Eijk R."/>
            <person name="Schleper C."/>
            <person name="Guy L."/>
            <person name="Ettema T.J."/>
        </authorList>
    </citation>
    <scope>NUCLEOTIDE SEQUENCE</scope>
</reference>
<dbReference type="Pfam" id="PF18480">
    <property type="entry name" value="DUF5615"/>
    <property type="match status" value="1"/>
</dbReference>
<feature type="domain" description="DUF5615" evidence="1">
    <location>
        <begin position="17"/>
        <end position="122"/>
    </location>
</feature>
<name>A0A0F9H960_9ZZZZ</name>
<proteinExistence type="predicted"/>
<evidence type="ECO:0000313" key="2">
    <source>
        <dbReference type="EMBL" id="KKL99541.1"/>
    </source>
</evidence>
<organism evidence="2">
    <name type="scientific">marine sediment metagenome</name>
    <dbReference type="NCBI Taxonomy" id="412755"/>
    <lineage>
        <taxon>unclassified sequences</taxon>
        <taxon>metagenomes</taxon>
        <taxon>ecological metagenomes</taxon>
    </lineage>
</organism>
<comment type="caution">
    <text evidence="2">The sequence shown here is derived from an EMBL/GenBank/DDBJ whole genome shotgun (WGS) entry which is preliminary data.</text>
</comment>
<dbReference type="InterPro" id="IPR041049">
    <property type="entry name" value="DUF5615"/>
</dbReference>
<evidence type="ECO:0000259" key="1">
    <source>
        <dbReference type="Pfam" id="PF18480"/>
    </source>
</evidence>
<dbReference type="AlphaFoldDB" id="A0A0F9H960"/>
<gene>
    <name evidence="2" type="ORF">LCGC14_1813420</name>
</gene>